<dbReference type="GO" id="GO:0016020">
    <property type="term" value="C:membrane"/>
    <property type="evidence" value="ECO:0007669"/>
    <property type="project" value="TreeGrafter"/>
</dbReference>
<dbReference type="InterPro" id="IPR002347">
    <property type="entry name" value="SDR_fam"/>
</dbReference>
<dbReference type="InterPro" id="IPR036291">
    <property type="entry name" value="NAD(P)-bd_dom_sf"/>
</dbReference>
<evidence type="ECO:0008006" key="6">
    <source>
        <dbReference type="Google" id="ProtNLM"/>
    </source>
</evidence>
<dbReference type="PRINTS" id="PR00080">
    <property type="entry name" value="SDRFAMILY"/>
</dbReference>
<evidence type="ECO:0000256" key="2">
    <source>
        <dbReference type="ARBA" id="ARBA00023002"/>
    </source>
</evidence>
<accession>A0A163D4G2</accession>
<dbReference type="PANTHER" id="PTHR44196">
    <property type="entry name" value="DEHYDROGENASE/REDUCTASE SDR FAMILY MEMBER 7B"/>
    <property type="match status" value="1"/>
</dbReference>
<proteinExistence type="inferred from homology"/>
<comment type="similarity">
    <text evidence="1 3">Belongs to the short-chain dehydrogenases/reductases (SDR) family.</text>
</comment>
<dbReference type="GO" id="GO:0016491">
    <property type="term" value="F:oxidoreductase activity"/>
    <property type="evidence" value="ECO:0007669"/>
    <property type="project" value="UniProtKB-KW"/>
</dbReference>
<protein>
    <recommendedName>
        <fullName evidence="6">Short-chain dehydrogenase</fullName>
    </recommendedName>
</protein>
<dbReference type="OrthoDB" id="822355at2"/>
<dbReference type="EMBL" id="LQRT01000001">
    <property type="protein sequence ID" value="KZS42988.1"/>
    <property type="molecule type" value="Genomic_DNA"/>
</dbReference>
<comment type="caution">
    <text evidence="4">The sequence shown here is derived from an EMBL/GenBank/DDBJ whole genome shotgun (WGS) entry which is preliminary data.</text>
</comment>
<dbReference type="AlphaFoldDB" id="A0A163D4G2"/>
<dbReference type="STRING" id="1642818.AWE51_16730"/>
<dbReference type="PRINTS" id="PR00081">
    <property type="entry name" value="GDHRDH"/>
</dbReference>
<evidence type="ECO:0000313" key="4">
    <source>
        <dbReference type="EMBL" id="KZS42988.1"/>
    </source>
</evidence>
<name>A0A163D4G2_9FLAO</name>
<dbReference type="SUPFAM" id="SSF51735">
    <property type="entry name" value="NAD(P)-binding Rossmann-fold domains"/>
    <property type="match status" value="1"/>
</dbReference>
<dbReference type="Gene3D" id="3.40.50.720">
    <property type="entry name" value="NAD(P)-binding Rossmann-like Domain"/>
    <property type="match status" value="1"/>
</dbReference>
<dbReference type="Pfam" id="PF00106">
    <property type="entry name" value="adh_short"/>
    <property type="match status" value="1"/>
</dbReference>
<organism evidence="4 5">
    <name type="scientific">Aquimarina aggregata</name>
    <dbReference type="NCBI Taxonomy" id="1642818"/>
    <lineage>
        <taxon>Bacteria</taxon>
        <taxon>Pseudomonadati</taxon>
        <taxon>Bacteroidota</taxon>
        <taxon>Flavobacteriia</taxon>
        <taxon>Flavobacteriales</taxon>
        <taxon>Flavobacteriaceae</taxon>
        <taxon>Aquimarina</taxon>
    </lineage>
</organism>
<dbReference type="CDD" id="cd05233">
    <property type="entry name" value="SDR_c"/>
    <property type="match status" value="1"/>
</dbReference>
<evidence type="ECO:0000313" key="5">
    <source>
        <dbReference type="Proteomes" id="UP000076715"/>
    </source>
</evidence>
<keyword evidence="2" id="KW-0560">Oxidoreductase</keyword>
<gene>
    <name evidence="4" type="ORF">AWE51_16730</name>
</gene>
<dbReference type="PANTHER" id="PTHR44196:SF1">
    <property type="entry name" value="DEHYDROGENASE_REDUCTASE SDR FAMILY MEMBER 7B"/>
    <property type="match status" value="1"/>
</dbReference>
<evidence type="ECO:0000256" key="1">
    <source>
        <dbReference type="ARBA" id="ARBA00006484"/>
    </source>
</evidence>
<sequence>MKLEKLNRSYPNKSAFITGAGSGLGLAYAKLLAKNGWTLHLSDINRETLEQSSRSLENAATVHLYTLNVSDTNEYSNVFNKVQEYSPKVDVLINNAGIGDGALFENYELENWERMIRINLLGTFYGCHHFVPMMQKQQKGLIINIGSAAGFLNGPGMSAYNVSKAGVYSLSETLYHELKSSNIHVSVVTPTFFRSNVMQSAKGSQDFKAFAEKQMKYSKTNADELAEVSLHEASKGKFQIIHPYDAKRNHFFKKWFPKLVEKQFEKMMAKLTRS</sequence>
<dbReference type="Proteomes" id="UP000076715">
    <property type="component" value="Unassembled WGS sequence"/>
</dbReference>
<reference evidence="4 5" key="1">
    <citation type="submission" date="2016-01" db="EMBL/GenBank/DDBJ databases">
        <title>The draft genome sequence of Aquimarina sp. RZW4-3-2.</title>
        <authorList>
            <person name="Wang Y."/>
        </authorList>
    </citation>
    <scope>NUCLEOTIDE SEQUENCE [LARGE SCALE GENOMIC DNA]</scope>
    <source>
        <strain evidence="4 5">RZW4-3-2</strain>
    </source>
</reference>
<keyword evidence="5" id="KW-1185">Reference proteome</keyword>
<dbReference type="RefSeq" id="WP_066308379.1">
    <property type="nucleotide sequence ID" value="NZ_LQRT01000001.1"/>
</dbReference>
<evidence type="ECO:0000256" key="3">
    <source>
        <dbReference type="RuleBase" id="RU000363"/>
    </source>
</evidence>